<protein>
    <recommendedName>
        <fullName evidence="4">PE-PGRS family protein</fullName>
    </recommendedName>
</protein>
<feature type="compositionally biased region" description="Low complexity" evidence="1">
    <location>
        <begin position="395"/>
        <end position="406"/>
    </location>
</feature>
<reference evidence="2 3" key="1">
    <citation type="submission" date="2019-04" db="EMBL/GenBank/DDBJ databases">
        <title>Draft, Whole-Genome Sequence of the Anthracene-degrading Mycobacterium frederiksbergense LB501T, Isolated from a Polycyclic Aromatic Hydrocarbon (PAH)-Contaminated Soil.</title>
        <authorList>
            <person name="Augelletti F."/>
        </authorList>
    </citation>
    <scope>NUCLEOTIDE SEQUENCE [LARGE SCALE GENOMIC DNA]</scope>
    <source>
        <strain evidence="2 3">LB 501T</strain>
    </source>
</reference>
<proteinExistence type="predicted"/>
<evidence type="ECO:0000313" key="2">
    <source>
        <dbReference type="EMBL" id="QIV83192.1"/>
    </source>
</evidence>
<feature type="compositionally biased region" description="Acidic residues" evidence="1">
    <location>
        <begin position="407"/>
        <end position="449"/>
    </location>
</feature>
<dbReference type="AlphaFoldDB" id="A0A6H0S6H0"/>
<sequence length="489" mass="49909">MQPALPAAALVCDYRSRRSQSASTRVKVMVAGVAVASAGALAVNPVVATPTLPNLSDVRSATVELTAFDNPLEVLNEHAAKTINRLLTSGADGATAAGAVLSSLANPGFQEELASFIRTNVANPLLIVTQLLQAPGQYGGRIIEALRDAGAGGGLNANQLPELLKTIVGYVAQGEFVEAFSAFNNWFLIDVLSPGRTALLDALLIPGDFAESIGAAPLGRVLDATFSRAMLGDFARALLGPAVTTTFQTAEVMDGIVAAVRAGDLLSLVSHVINAPIRIISAFVNGYVPGFAIDPTTPNPTGQVFPGLFGPRGTFDFFFRNLPTAIANAIKPPAPVVVPVTAEFAPTSVADVSFGDSTITLATEPADDTAFASLDTARESPAAPAEEIVGDVAGTAPAPADDNAVADNEETETSDDSTDATETSDDSTDATETSDDSTDATETSDDSTDADSTPEASAPSGLNAASSKSGAKSPRSVKTSRSAGSGSAR</sequence>
<evidence type="ECO:0000256" key="1">
    <source>
        <dbReference type="SAM" id="MobiDB-lite"/>
    </source>
</evidence>
<gene>
    <name evidence="2" type="ORF">EXE63_21595</name>
</gene>
<feature type="compositionally biased region" description="Polar residues" evidence="1">
    <location>
        <begin position="463"/>
        <end position="489"/>
    </location>
</feature>
<dbReference type="EMBL" id="CP038799">
    <property type="protein sequence ID" value="QIV83192.1"/>
    <property type="molecule type" value="Genomic_DNA"/>
</dbReference>
<evidence type="ECO:0000313" key="3">
    <source>
        <dbReference type="Proteomes" id="UP000501849"/>
    </source>
</evidence>
<organism evidence="2 3">
    <name type="scientific">Mycolicibacterium frederiksbergense</name>
    <dbReference type="NCBI Taxonomy" id="117567"/>
    <lineage>
        <taxon>Bacteria</taxon>
        <taxon>Bacillati</taxon>
        <taxon>Actinomycetota</taxon>
        <taxon>Actinomycetes</taxon>
        <taxon>Mycobacteriales</taxon>
        <taxon>Mycobacteriaceae</taxon>
        <taxon>Mycolicibacterium</taxon>
    </lineage>
</organism>
<evidence type="ECO:0008006" key="4">
    <source>
        <dbReference type="Google" id="ProtNLM"/>
    </source>
</evidence>
<accession>A0A6H0S6H0</accession>
<keyword evidence="3" id="KW-1185">Reference proteome</keyword>
<dbReference type="Proteomes" id="UP000501849">
    <property type="component" value="Chromosome"/>
</dbReference>
<dbReference type="KEGG" id="mfre:EXE63_21595"/>
<feature type="region of interest" description="Disordered" evidence="1">
    <location>
        <begin position="393"/>
        <end position="489"/>
    </location>
</feature>
<dbReference type="RefSeq" id="WP_168143627.1">
    <property type="nucleotide sequence ID" value="NZ_CP038799.1"/>
</dbReference>
<name>A0A6H0S6H0_9MYCO</name>